<dbReference type="InterPro" id="IPR001996">
    <property type="entry name" value="PTS_IIB_1"/>
</dbReference>
<dbReference type="GO" id="GO:0008982">
    <property type="term" value="F:protein-N(PI)-phosphohistidine-sugar phosphotransferase activity"/>
    <property type="evidence" value="ECO:0007669"/>
    <property type="project" value="InterPro"/>
</dbReference>
<evidence type="ECO:0000256" key="4">
    <source>
        <dbReference type="ARBA" id="ARBA00022597"/>
    </source>
</evidence>
<keyword evidence="4 19" id="KW-0762">Sugar transport</keyword>
<evidence type="ECO:0000256" key="1">
    <source>
        <dbReference type="ARBA" id="ARBA00004651"/>
    </source>
</evidence>
<evidence type="ECO:0000256" key="5">
    <source>
        <dbReference type="ARBA" id="ARBA00022679"/>
    </source>
</evidence>
<name>A0A5U8CVU9_SALER</name>
<comment type="catalytic activity">
    <reaction evidence="14">
        <text>N-acetyl-beta-D-muramate(out) + N(pros)-phospho-L-histidyl-[protein] = N-acetyl-beta-D-muramate 6-phosphate(in) + L-histidyl-[protein]</text>
        <dbReference type="Rhea" id="RHEA:33399"/>
        <dbReference type="Rhea" id="RHEA-COMP:9745"/>
        <dbReference type="Rhea" id="RHEA-COMP:9746"/>
        <dbReference type="ChEBI" id="CHEBI:29979"/>
        <dbReference type="ChEBI" id="CHEBI:58721"/>
        <dbReference type="ChEBI" id="CHEBI:64837"/>
        <dbReference type="ChEBI" id="CHEBI:64848"/>
        <dbReference type="EC" id="2.7.1.192"/>
    </reaction>
</comment>
<dbReference type="PANTHER" id="PTHR30175">
    <property type="entry name" value="PHOSPHOTRANSFERASE SYSTEM TRANSPORT PROTEIN"/>
    <property type="match status" value="1"/>
</dbReference>
<evidence type="ECO:0000256" key="16">
    <source>
        <dbReference type="SAM" id="Phobius"/>
    </source>
</evidence>
<evidence type="ECO:0000256" key="9">
    <source>
        <dbReference type="ARBA" id="ARBA00022989"/>
    </source>
</evidence>
<evidence type="ECO:0000256" key="6">
    <source>
        <dbReference type="ARBA" id="ARBA00022683"/>
    </source>
</evidence>
<feature type="transmembrane region" description="Helical" evidence="16">
    <location>
        <begin position="214"/>
        <end position="231"/>
    </location>
</feature>
<sequence length="490" mass="51311">MDKTAALASDILRGIGGEQNILRLENCMTRVRVEVQDDSQLDIPRLKALPGISGYVKQGEQHQLIVGPGKAAQVVDAMRVQIAAGGVKPDDAMARTKSEAKAKYKAPMSDALRKLANVFIPLIPAFIASGLITGIINILKRPDIVGDVAVHYPNLLGLMGIFGSAVFAIMNILVGVNTAKVFGGSQALGGVMAGILSSPQLAQITLFGEALQPGRGGVIAVLLVVALMCWIERQFRKLLPGSLELILNPLLTTVITGAVAIVALQPLGGWISDAIAHGASWAIDRGGFLVGAVLAGTFLPLVLTGLHQGLVPIHVELVQAHGYNALFPILAMAGVGQIGAAIAVLMKTRNARLKKVIKGALPVGLLGIGEPLIFGVTLPLGKPFIGACLGGAVGGALISYWKVATVITFGISGLPLALTIVAGKVLFYLLGYLIAVIAGFILPGCWGSMIQRSKVWSATSVVSSFLIWMERYINRICSAVFCVICCAVSR</sequence>
<gene>
    <name evidence="19" type="ORF">CBE99_20345</name>
</gene>
<feature type="transmembrane region" description="Helical" evidence="16">
    <location>
        <begin position="357"/>
        <end position="378"/>
    </location>
</feature>
<evidence type="ECO:0000256" key="10">
    <source>
        <dbReference type="ARBA" id="ARBA00023136"/>
    </source>
</evidence>
<dbReference type="AlphaFoldDB" id="A0A5U8CVU9"/>
<dbReference type="InterPro" id="IPR050558">
    <property type="entry name" value="PTS_Sugar-Specific_Components"/>
</dbReference>
<dbReference type="GO" id="GO:0005886">
    <property type="term" value="C:plasma membrane"/>
    <property type="evidence" value="ECO:0007669"/>
    <property type="project" value="UniProtKB-SubCell"/>
</dbReference>
<keyword evidence="9 16" id="KW-1133">Transmembrane helix</keyword>
<feature type="transmembrane region" description="Helical" evidence="16">
    <location>
        <begin position="398"/>
        <end position="418"/>
    </location>
</feature>
<feature type="domain" description="PTS EIIB type-1" evidence="17">
    <location>
        <begin position="5"/>
        <end position="88"/>
    </location>
</feature>
<dbReference type="PROSITE" id="PS01035">
    <property type="entry name" value="PTS_EIIB_TYPE_1_CYS"/>
    <property type="match status" value="1"/>
</dbReference>
<evidence type="ECO:0000256" key="8">
    <source>
        <dbReference type="ARBA" id="ARBA00022777"/>
    </source>
</evidence>
<dbReference type="InterPro" id="IPR013013">
    <property type="entry name" value="PTS_EIIC_1"/>
</dbReference>
<dbReference type="EMBL" id="AAGTDD010000011">
    <property type="protein sequence ID" value="EBR7038502.1"/>
    <property type="molecule type" value="Genomic_DNA"/>
</dbReference>
<evidence type="ECO:0000256" key="15">
    <source>
        <dbReference type="PROSITE-ProRule" id="PRU00421"/>
    </source>
</evidence>
<evidence type="ECO:0000256" key="3">
    <source>
        <dbReference type="ARBA" id="ARBA00022475"/>
    </source>
</evidence>
<dbReference type="Pfam" id="PF00367">
    <property type="entry name" value="PTS_EIIB"/>
    <property type="match status" value="1"/>
</dbReference>
<keyword evidence="10 16" id="KW-0472">Membrane</keyword>
<dbReference type="GO" id="GO:0016301">
    <property type="term" value="F:kinase activity"/>
    <property type="evidence" value="ECO:0007669"/>
    <property type="project" value="UniProtKB-KW"/>
</dbReference>
<dbReference type="EC" id="2.7.1.192" evidence="11"/>
<dbReference type="PANTHER" id="PTHR30175:SF3">
    <property type="entry name" value="PTS SYSTEM N-ACETYLMURAMIC ACID-SPECIFIC EIIBC COMPONENT"/>
    <property type="match status" value="1"/>
</dbReference>
<dbReference type="PROSITE" id="PS51103">
    <property type="entry name" value="PTS_EIIC_TYPE_1"/>
    <property type="match status" value="1"/>
</dbReference>
<dbReference type="GO" id="GO:0009401">
    <property type="term" value="P:phosphoenolpyruvate-dependent sugar phosphotransferase system"/>
    <property type="evidence" value="ECO:0007669"/>
    <property type="project" value="UniProtKB-KW"/>
</dbReference>
<feature type="transmembrane region" description="Helical" evidence="16">
    <location>
        <begin position="243"/>
        <end position="264"/>
    </location>
</feature>
<dbReference type="GO" id="GO:0090588">
    <property type="term" value="F:protein-phosphocysteine-N-acetylmuramate phosphotransferase system transporter activity"/>
    <property type="evidence" value="ECO:0007669"/>
    <property type="project" value="TreeGrafter"/>
</dbReference>
<organism evidence="19">
    <name type="scientific">Salmonella enterica</name>
    <name type="common">Salmonella choleraesuis</name>
    <dbReference type="NCBI Taxonomy" id="28901"/>
    <lineage>
        <taxon>Bacteria</taxon>
        <taxon>Pseudomonadati</taxon>
        <taxon>Pseudomonadota</taxon>
        <taxon>Gammaproteobacteria</taxon>
        <taxon>Enterobacterales</taxon>
        <taxon>Enterobacteriaceae</taxon>
        <taxon>Salmonella</taxon>
    </lineage>
</organism>
<dbReference type="InterPro" id="IPR003352">
    <property type="entry name" value="PTS_EIIC"/>
</dbReference>
<evidence type="ECO:0000256" key="11">
    <source>
        <dbReference type="ARBA" id="ARBA00039021"/>
    </source>
</evidence>
<feature type="transmembrane region" description="Helical" evidence="16">
    <location>
        <begin position="325"/>
        <end position="345"/>
    </location>
</feature>
<dbReference type="InterPro" id="IPR036878">
    <property type="entry name" value="Glu_permease_IIB"/>
</dbReference>
<keyword evidence="2" id="KW-0813">Transport</keyword>
<evidence type="ECO:0000313" key="19">
    <source>
        <dbReference type="EMBL" id="EBR7038502.1"/>
    </source>
</evidence>
<feature type="transmembrane region" description="Helical" evidence="16">
    <location>
        <begin position="425"/>
        <end position="449"/>
    </location>
</feature>
<dbReference type="SUPFAM" id="SSF55604">
    <property type="entry name" value="Glucose permease domain IIB"/>
    <property type="match status" value="1"/>
</dbReference>
<reference evidence="19" key="1">
    <citation type="submission" date="2018-07" db="EMBL/GenBank/DDBJ databases">
        <authorList>
            <consortium name="PulseNet: The National Subtyping Network for Foodborne Disease Surveillance"/>
            <person name="Tarr C.L."/>
            <person name="Trees E."/>
            <person name="Katz L.S."/>
            <person name="Carleton-Romer H.A."/>
            <person name="Stroika S."/>
            <person name="Kucerova Z."/>
            <person name="Roache K.F."/>
            <person name="Sabol A.L."/>
            <person name="Besser J."/>
            <person name="Gerner-Smidt P."/>
        </authorList>
    </citation>
    <scope>NUCLEOTIDE SEQUENCE</scope>
    <source>
        <strain evidence="19">PNUSAS013353</strain>
    </source>
</reference>
<evidence type="ECO:0000256" key="14">
    <source>
        <dbReference type="ARBA" id="ARBA00048265"/>
    </source>
</evidence>
<dbReference type="CDD" id="cd00212">
    <property type="entry name" value="PTS_IIB_glc"/>
    <property type="match status" value="1"/>
</dbReference>
<dbReference type="Gene3D" id="3.30.1360.60">
    <property type="entry name" value="Glucose permease domain IIB"/>
    <property type="match status" value="1"/>
</dbReference>
<feature type="transmembrane region" description="Helical" evidence="16">
    <location>
        <begin position="472"/>
        <end position="489"/>
    </location>
</feature>
<comment type="caution">
    <text evidence="19">The sequence shown here is derived from an EMBL/GenBank/DDBJ whole genome shotgun (WGS) entry which is preliminary data.</text>
</comment>
<feature type="domain" description="PTS EIIC type-1" evidence="18">
    <location>
        <begin position="113"/>
        <end position="462"/>
    </location>
</feature>
<evidence type="ECO:0000256" key="13">
    <source>
        <dbReference type="ARBA" id="ARBA00043021"/>
    </source>
</evidence>
<keyword evidence="3" id="KW-1003">Cell membrane</keyword>
<keyword evidence="6" id="KW-0598">Phosphotransferase system</keyword>
<protein>
    <recommendedName>
        <fullName evidence="12">PTS system N-acetylmuramic acid-specific EIIBC component</fullName>
        <ecNumber evidence="11">2.7.1.192</ecNumber>
    </recommendedName>
    <alternativeName>
        <fullName evidence="13">EIIBC-MurNAc</fullName>
    </alternativeName>
</protein>
<keyword evidence="5" id="KW-0808">Transferase</keyword>
<dbReference type="InterPro" id="IPR018113">
    <property type="entry name" value="PTrfase_EIIB_Cys"/>
</dbReference>
<keyword evidence="8" id="KW-0418">Kinase</keyword>
<evidence type="ECO:0000256" key="2">
    <source>
        <dbReference type="ARBA" id="ARBA00022448"/>
    </source>
</evidence>
<evidence type="ECO:0000259" key="17">
    <source>
        <dbReference type="PROSITE" id="PS51098"/>
    </source>
</evidence>
<evidence type="ECO:0000259" key="18">
    <source>
        <dbReference type="PROSITE" id="PS51103"/>
    </source>
</evidence>
<keyword evidence="7 16" id="KW-0812">Transmembrane</keyword>
<accession>A0A5U8CVU9</accession>
<comment type="subcellular location">
    <subcellularLocation>
        <location evidence="1">Cell membrane</location>
        <topology evidence="1">Multi-pass membrane protein</topology>
    </subcellularLocation>
</comment>
<evidence type="ECO:0000256" key="7">
    <source>
        <dbReference type="ARBA" id="ARBA00022692"/>
    </source>
</evidence>
<feature type="transmembrane region" description="Helical" evidence="16">
    <location>
        <begin position="156"/>
        <end position="176"/>
    </location>
</feature>
<proteinExistence type="predicted"/>
<dbReference type="PROSITE" id="PS51098">
    <property type="entry name" value="PTS_EIIB_TYPE_1"/>
    <property type="match status" value="1"/>
</dbReference>
<feature type="transmembrane region" description="Helical" evidence="16">
    <location>
        <begin position="115"/>
        <end position="136"/>
    </location>
</feature>
<dbReference type="Pfam" id="PF02378">
    <property type="entry name" value="PTS_EIIC"/>
    <property type="match status" value="1"/>
</dbReference>
<feature type="active site" description="Phosphocysteine intermediate; for EIIB activity" evidence="15">
    <location>
        <position position="27"/>
    </location>
</feature>
<evidence type="ECO:0000256" key="12">
    <source>
        <dbReference type="ARBA" id="ARBA00040399"/>
    </source>
</evidence>